<proteinExistence type="predicted"/>
<dbReference type="RefSeq" id="WP_072764862.1">
    <property type="nucleotide sequence ID" value="NZ_FQYX01000017.1"/>
</dbReference>
<dbReference type="STRING" id="558155.SAMN04487911_11777"/>
<dbReference type="Pfam" id="PF17166">
    <property type="entry name" value="DUF5126"/>
    <property type="match status" value="1"/>
</dbReference>
<evidence type="ECO:0008006" key="7">
    <source>
        <dbReference type="Google" id="ProtNLM"/>
    </source>
</evidence>
<dbReference type="AlphaFoldDB" id="A0A1M6IFC9"/>
<dbReference type="Pfam" id="PF16391">
    <property type="entry name" value="DUF5000"/>
    <property type="match status" value="1"/>
</dbReference>
<evidence type="ECO:0000259" key="3">
    <source>
        <dbReference type="Pfam" id="PF16391"/>
    </source>
</evidence>
<keyword evidence="6" id="KW-1185">Reference proteome</keyword>
<feature type="signal peptide" evidence="1">
    <location>
        <begin position="1"/>
        <end position="17"/>
    </location>
</feature>
<dbReference type="PROSITE" id="PS51257">
    <property type="entry name" value="PROKAR_LIPOPROTEIN"/>
    <property type="match status" value="1"/>
</dbReference>
<gene>
    <name evidence="5" type="ORF">SAMN04487911_11777</name>
</gene>
<sequence>MKKIFSLLFVCLLLVVACEEDYEHTPITIDGEAPAGVENVQFTPVYGGFRITYDLPKDSDLLYVKAVYNNSKGEQVETRSSGYTNKIEILGFGDTEEKTITLIAVDRSENASKPVSFTGNPLTPPVKIIEQNLAITQDFGGAKFHWVNEEKTPISISLFAENDKKELEEVRTIYTSQSETSFSLRGYESVEQKFAAVIRDRYDNFSDTIYPATPNKMIIPLFEERLDKKQFKKLILANDTNWDAWEGDYTNFYDDDMKSIVHTQGDRPNPQIFSIDLGVVVKLSRFTLYQRLSHGSLHAYTHGNPKKYTVYGAKELPADPENLENWILLRECESIKPSGLPIGQNTDEDIDHLNAGDEYTFDEAPEIRYFRLAVHETWDGAGYINASEITFWGNIIN</sequence>
<evidence type="ECO:0000313" key="6">
    <source>
        <dbReference type="Proteomes" id="UP000184231"/>
    </source>
</evidence>
<dbReference type="EMBL" id="FQYX01000017">
    <property type="protein sequence ID" value="SHJ33177.1"/>
    <property type="molecule type" value="Genomic_DNA"/>
</dbReference>
<reference evidence="5 6" key="1">
    <citation type="submission" date="2016-11" db="EMBL/GenBank/DDBJ databases">
        <authorList>
            <person name="Jaros S."/>
            <person name="Januszkiewicz K."/>
            <person name="Wedrychowicz H."/>
        </authorList>
    </citation>
    <scope>NUCLEOTIDE SEQUENCE [LARGE SCALE GENOMIC DNA]</scope>
    <source>
        <strain evidence="5 6">CGMCC 1.8863</strain>
    </source>
</reference>
<protein>
    <recommendedName>
        <fullName evidence="7">F5/8 type C domain-containing protein</fullName>
    </recommendedName>
</protein>
<dbReference type="Pfam" id="PF16323">
    <property type="entry name" value="DUF4959"/>
    <property type="match status" value="1"/>
</dbReference>
<keyword evidence="1" id="KW-0732">Signal</keyword>
<dbReference type="SUPFAM" id="SSF49785">
    <property type="entry name" value="Galactose-binding domain-like"/>
    <property type="match status" value="1"/>
</dbReference>
<dbReference type="OrthoDB" id="1312186at2"/>
<evidence type="ECO:0000256" key="1">
    <source>
        <dbReference type="SAM" id="SignalP"/>
    </source>
</evidence>
<feature type="domain" description="DUF5000" evidence="3">
    <location>
        <begin position="253"/>
        <end position="393"/>
    </location>
</feature>
<accession>A0A1M6IFC9</accession>
<evidence type="ECO:0000313" key="5">
    <source>
        <dbReference type="EMBL" id="SHJ33177.1"/>
    </source>
</evidence>
<evidence type="ECO:0000259" key="4">
    <source>
        <dbReference type="Pfam" id="PF17166"/>
    </source>
</evidence>
<feature type="domain" description="DUF4959" evidence="2">
    <location>
        <begin position="17"/>
        <end position="118"/>
    </location>
</feature>
<evidence type="ECO:0000259" key="2">
    <source>
        <dbReference type="Pfam" id="PF16323"/>
    </source>
</evidence>
<dbReference type="Gene3D" id="2.60.120.260">
    <property type="entry name" value="Galactose-binding domain-like"/>
    <property type="match status" value="1"/>
</dbReference>
<dbReference type="Proteomes" id="UP000184231">
    <property type="component" value="Unassembled WGS sequence"/>
</dbReference>
<name>A0A1M6IFC9_9FLAO</name>
<dbReference type="InterPro" id="IPR032527">
    <property type="entry name" value="DUF4959"/>
</dbReference>
<organism evidence="5 6">
    <name type="scientific">Arenibacter nanhaiticus</name>
    <dbReference type="NCBI Taxonomy" id="558155"/>
    <lineage>
        <taxon>Bacteria</taxon>
        <taxon>Pseudomonadati</taxon>
        <taxon>Bacteroidota</taxon>
        <taxon>Flavobacteriia</taxon>
        <taxon>Flavobacteriales</taxon>
        <taxon>Flavobacteriaceae</taxon>
        <taxon>Arenibacter</taxon>
    </lineage>
</organism>
<feature type="domain" description="DUF5126" evidence="4">
    <location>
        <begin position="122"/>
        <end position="229"/>
    </location>
</feature>
<feature type="chain" id="PRO_5012545204" description="F5/8 type C domain-containing protein" evidence="1">
    <location>
        <begin position="18"/>
        <end position="397"/>
    </location>
</feature>
<dbReference type="InterPro" id="IPR008979">
    <property type="entry name" value="Galactose-bd-like_sf"/>
</dbReference>
<dbReference type="InterPro" id="IPR033431">
    <property type="entry name" value="DUF5126"/>
</dbReference>
<dbReference type="InterPro" id="IPR032164">
    <property type="entry name" value="DUF5000"/>
</dbReference>